<feature type="region of interest" description="Disordered" evidence="6">
    <location>
        <begin position="105"/>
        <end position="125"/>
    </location>
</feature>
<dbReference type="AlphaFoldDB" id="A0A7J6IPW7"/>
<evidence type="ECO:0000256" key="5">
    <source>
        <dbReference type="PROSITE-ProRule" id="PRU01240"/>
    </source>
</evidence>
<comment type="caution">
    <text evidence="5">Lacks conserved residue(s) required for the propagation of feature annotation.</text>
</comment>
<keyword evidence="4" id="KW-0720">Serine protease</keyword>
<organism evidence="9 10">
    <name type="scientific">Colletotrichum fructicola (strain Nara gc5)</name>
    <name type="common">Anthracnose fungus</name>
    <name type="synonym">Colletotrichum gloeosporioides (strain Nara gc5)</name>
    <dbReference type="NCBI Taxonomy" id="1213859"/>
    <lineage>
        <taxon>Eukaryota</taxon>
        <taxon>Fungi</taxon>
        <taxon>Dikarya</taxon>
        <taxon>Ascomycota</taxon>
        <taxon>Pezizomycotina</taxon>
        <taxon>Sordariomycetes</taxon>
        <taxon>Hypocreomycetidae</taxon>
        <taxon>Glomerellales</taxon>
        <taxon>Glomerellaceae</taxon>
        <taxon>Colletotrichum</taxon>
        <taxon>Colletotrichum gloeosporioides species complex</taxon>
    </lineage>
</organism>
<dbReference type="InParanoid" id="A0A7J6IPW7"/>
<dbReference type="EMBL" id="ANPB02000008">
    <property type="protein sequence ID" value="KAF4478231.1"/>
    <property type="molecule type" value="Genomic_DNA"/>
</dbReference>
<evidence type="ECO:0000256" key="7">
    <source>
        <dbReference type="SAM" id="SignalP"/>
    </source>
</evidence>
<keyword evidence="7" id="KW-0732">Signal</keyword>
<evidence type="ECO:0000256" key="6">
    <source>
        <dbReference type="SAM" id="MobiDB-lite"/>
    </source>
</evidence>
<keyword evidence="3" id="KW-0378">Hydrolase</keyword>
<accession>A0A7J6IPW7</accession>
<dbReference type="InterPro" id="IPR036852">
    <property type="entry name" value="Peptidase_S8/S53_dom_sf"/>
</dbReference>
<dbReference type="InterPro" id="IPR000209">
    <property type="entry name" value="Peptidase_S8/S53_dom"/>
</dbReference>
<dbReference type="RefSeq" id="XP_031884697.2">
    <property type="nucleotide sequence ID" value="XM_032036365.2"/>
</dbReference>
<dbReference type="InterPro" id="IPR015500">
    <property type="entry name" value="Peptidase_S8_subtilisin-rel"/>
</dbReference>
<dbReference type="PANTHER" id="PTHR43806">
    <property type="entry name" value="PEPTIDASE S8"/>
    <property type="match status" value="1"/>
</dbReference>
<reference evidence="9 10" key="2">
    <citation type="submission" date="2020-04" db="EMBL/GenBank/DDBJ databases">
        <title>Genome sequencing and assembly of multiple isolates from the Colletotrichum gloeosporioides species complex.</title>
        <authorList>
            <person name="Gan P."/>
            <person name="Shirasu K."/>
        </authorList>
    </citation>
    <scope>NUCLEOTIDE SEQUENCE [LARGE SCALE GENOMIC DNA]</scope>
    <source>
        <strain evidence="9 10">Nara gc5</strain>
    </source>
</reference>
<dbReference type="InterPro" id="IPR023828">
    <property type="entry name" value="Peptidase_S8_Ser-AS"/>
</dbReference>
<dbReference type="GO" id="GO:0004252">
    <property type="term" value="F:serine-type endopeptidase activity"/>
    <property type="evidence" value="ECO:0007669"/>
    <property type="project" value="InterPro"/>
</dbReference>
<name>A0A7J6IPW7_COLFN</name>
<comment type="caution">
    <text evidence="9">The sequence shown here is derived from an EMBL/GenBank/DDBJ whole genome shotgun (WGS) entry which is preliminary data.</text>
</comment>
<dbReference type="SUPFAM" id="SSF52743">
    <property type="entry name" value="Subtilisin-like"/>
    <property type="match status" value="1"/>
</dbReference>
<dbReference type="PANTHER" id="PTHR43806:SF11">
    <property type="entry name" value="CEREVISIN-RELATED"/>
    <property type="match status" value="1"/>
</dbReference>
<dbReference type="GeneID" id="43620361"/>
<dbReference type="PROSITE" id="PS00138">
    <property type="entry name" value="SUBTILASE_SER"/>
    <property type="match status" value="1"/>
</dbReference>
<dbReference type="Gene3D" id="3.40.50.200">
    <property type="entry name" value="Peptidase S8/S53 domain"/>
    <property type="match status" value="1"/>
</dbReference>
<keyword evidence="10" id="KW-1185">Reference proteome</keyword>
<gene>
    <name evidence="9" type="primary">SP2-1</name>
    <name evidence="9" type="ORF">CGGC5_v013602</name>
</gene>
<reference evidence="9 10" key="1">
    <citation type="submission" date="2012-08" db="EMBL/GenBank/DDBJ databases">
        <authorList>
            <person name="Gan P.H.P."/>
            <person name="Ikeda K."/>
            <person name="Irieda H."/>
            <person name="Narusaka M."/>
            <person name="O'Connell R.J."/>
            <person name="Narusaka Y."/>
            <person name="Takano Y."/>
            <person name="Kubo Y."/>
            <person name="Shirasu K."/>
        </authorList>
    </citation>
    <scope>NUCLEOTIDE SEQUENCE [LARGE SCALE GENOMIC DNA]</scope>
    <source>
        <strain evidence="9 10">Nara gc5</strain>
    </source>
</reference>
<dbReference type="Pfam" id="PF00082">
    <property type="entry name" value="Peptidase_S8"/>
    <property type="match status" value="1"/>
</dbReference>
<dbReference type="PROSITE" id="PS51892">
    <property type="entry name" value="SUBTILASE"/>
    <property type="match status" value="1"/>
</dbReference>
<proteinExistence type="inferred from homology"/>
<protein>
    <submittedName>
        <fullName evidence="9">Subtilisin-like protease 2</fullName>
    </submittedName>
</protein>
<evidence type="ECO:0000313" key="9">
    <source>
        <dbReference type="EMBL" id="KAF4478231.1"/>
    </source>
</evidence>
<dbReference type="OrthoDB" id="1896086at2759"/>
<evidence type="ECO:0000256" key="1">
    <source>
        <dbReference type="ARBA" id="ARBA00011073"/>
    </source>
</evidence>
<dbReference type="GO" id="GO:0006508">
    <property type="term" value="P:proteolysis"/>
    <property type="evidence" value="ECO:0007669"/>
    <property type="project" value="UniProtKB-KW"/>
</dbReference>
<evidence type="ECO:0000313" key="10">
    <source>
        <dbReference type="Proteomes" id="UP000011096"/>
    </source>
</evidence>
<dbReference type="InterPro" id="IPR050131">
    <property type="entry name" value="Peptidase_S8_subtilisin-like"/>
</dbReference>
<comment type="similarity">
    <text evidence="1 5">Belongs to the peptidase S8 family.</text>
</comment>
<feature type="signal peptide" evidence="7">
    <location>
        <begin position="1"/>
        <end position="19"/>
    </location>
</feature>
<evidence type="ECO:0000259" key="8">
    <source>
        <dbReference type="Pfam" id="PF00082"/>
    </source>
</evidence>
<evidence type="ECO:0000256" key="4">
    <source>
        <dbReference type="ARBA" id="ARBA00022825"/>
    </source>
</evidence>
<dbReference type="Proteomes" id="UP000011096">
    <property type="component" value="Unassembled WGS sequence"/>
</dbReference>
<feature type="chain" id="PRO_5029638319" evidence="7">
    <location>
        <begin position="20"/>
        <end position="621"/>
    </location>
</feature>
<sequence length="621" mass="66301">MCRFQSVTLFLALVSVCYSQTSEPAPSAVPSGTSADYIIYAKEGTNKADGDGFGNTLAGLVGEENRDIIANDIGIPFVWRANLTPDQLATVKADRVVAEADINNPLTRDDWEPDRVQPSATQQKRAEVTQIPIAKNNIFDLRTLSTPPREKESLPNYRYDDVAGQGITVYVVDTGPFDLQHEELRSSDASITRRELDLARGKELDLQDRQYGTCIASKTVGDTSGAAKRADLVGVRIDFTEFGLLHGLQAAADEIRGNGLQGKAVISVSILTNAPSAAYTTSMRSIIQSLIKLDVPVVTGAGNKFQDGIEEPHKLPAVLAKELPVIVVGSADKDFGISAFSQRGNLVTTYAIGADVMCAESLEATSLATHSGTSFATPQIAGMLAYWMSHPDFARDLSAGSIAEILRNMTGALSYPRVAEAGYPPIAWNGYDLAESCFDSGSGSTNGRRAKRAMRRDLNQACAYAPKPVASAAPTATAVNPPVSAADGPTTTTTSAIETATAAPGTCNLCGAMLDNENASNLGGQVDCDGAVYAQSSCEANPDCKSWAYGSDNRGNYAIPVCLLFTQSATEITRIPHISYGRLCIYPMDACATVKAAKKWKNVKPQTWYYSPWVHVNTPIP</sequence>
<feature type="domain" description="Peptidase S8/S53" evidence="8">
    <location>
        <begin position="164"/>
        <end position="399"/>
    </location>
</feature>
<keyword evidence="2 9" id="KW-0645">Protease</keyword>
<evidence type="ECO:0000256" key="2">
    <source>
        <dbReference type="ARBA" id="ARBA00022670"/>
    </source>
</evidence>
<dbReference type="PRINTS" id="PR00723">
    <property type="entry name" value="SUBTILISIN"/>
</dbReference>
<evidence type="ECO:0000256" key="3">
    <source>
        <dbReference type="ARBA" id="ARBA00022801"/>
    </source>
</evidence>